<proteinExistence type="inferred from homology"/>
<dbReference type="PANTHER" id="PTHR22888:SF18">
    <property type="entry name" value="CYTOCHROME BO(3) UBIQUINOL OXIDASE SUBUNIT 2"/>
    <property type="match status" value="1"/>
</dbReference>
<dbReference type="Pfam" id="PF02790">
    <property type="entry name" value="COX2_TM"/>
    <property type="match status" value="1"/>
</dbReference>
<keyword evidence="5 14" id="KW-0813">Transport</keyword>
<dbReference type="EC" id="1.10.3.-" evidence="14"/>
<evidence type="ECO:0000256" key="13">
    <source>
        <dbReference type="ARBA" id="ARBA00023136"/>
    </source>
</evidence>
<dbReference type="InterPro" id="IPR036257">
    <property type="entry name" value="Cyt_c_oxidase_su2_TM_sf"/>
</dbReference>
<dbReference type="SUPFAM" id="SSF49503">
    <property type="entry name" value="Cupredoxins"/>
    <property type="match status" value="1"/>
</dbReference>
<dbReference type="InterPro" id="IPR008972">
    <property type="entry name" value="Cupredoxin"/>
</dbReference>
<dbReference type="InterPro" id="IPR002429">
    <property type="entry name" value="CcO_II-like_C"/>
</dbReference>
<evidence type="ECO:0000256" key="7">
    <source>
        <dbReference type="ARBA" id="ARBA00022660"/>
    </source>
</evidence>
<dbReference type="SUPFAM" id="SSF81464">
    <property type="entry name" value="Cytochrome c oxidase subunit II-like, transmembrane region"/>
    <property type="match status" value="1"/>
</dbReference>
<dbReference type="Pfam" id="PF00116">
    <property type="entry name" value="COX2"/>
    <property type="match status" value="1"/>
</dbReference>
<dbReference type="PROSITE" id="PS50999">
    <property type="entry name" value="COX2_TM"/>
    <property type="match status" value="1"/>
</dbReference>
<dbReference type="EMBL" id="CP095073">
    <property type="protein sequence ID" value="UOQ46422.1"/>
    <property type="molecule type" value="Genomic_DNA"/>
</dbReference>
<evidence type="ECO:0000256" key="15">
    <source>
        <dbReference type="RuleBase" id="RU000456"/>
    </source>
</evidence>
<keyword evidence="8 15" id="KW-0812">Transmembrane</keyword>
<comment type="subcellular location">
    <subcellularLocation>
        <location evidence="2 15">Cell membrane</location>
        <topology evidence="2 15">Multi-pass membrane protein</topology>
    </subcellularLocation>
</comment>
<dbReference type="InterPro" id="IPR045187">
    <property type="entry name" value="CcO_II"/>
</dbReference>
<evidence type="ECO:0000256" key="16">
    <source>
        <dbReference type="SAM" id="Phobius"/>
    </source>
</evidence>
<dbReference type="InterPro" id="IPR011759">
    <property type="entry name" value="Cyt_c_oxidase_su2_TM_dom"/>
</dbReference>
<dbReference type="Gene3D" id="1.10.287.90">
    <property type="match status" value="1"/>
</dbReference>
<evidence type="ECO:0000259" key="18">
    <source>
        <dbReference type="PROSITE" id="PS50999"/>
    </source>
</evidence>
<evidence type="ECO:0000256" key="12">
    <source>
        <dbReference type="ARBA" id="ARBA00023002"/>
    </source>
</evidence>
<dbReference type="PANTHER" id="PTHR22888">
    <property type="entry name" value="CYTOCHROME C OXIDASE, SUBUNIT II"/>
    <property type="match status" value="1"/>
</dbReference>
<evidence type="ECO:0000256" key="2">
    <source>
        <dbReference type="ARBA" id="ARBA00004651"/>
    </source>
</evidence>
<reference evidence="19 20" key="1">
    <citation type="submission" date="2022-04" db="EMBL/GenBank/DDBJ databases">
        <title>Halobacillus sp. isolated from saltern.</title>
        <authorList>
            <person name="Won M."/>
            <person name="Lee C.-M."/>
            <person name="Woen H.-Y."/>
            <person name="Kwon S.-W."/>
        </authorList>
    </citation>
    <scope>NUCLEOTIDE SEQUENCE [LARGE SCALE GENOMIC DNA]</scope>
    <source>
        <strain evidence="19 20">SSBR10-3</strain>
    </source>
</reference>
<comment type="similarity">
    <text evidence="3 14 15">Belongs to the cytochrome c oxidase subunit 2 family.</text>
</comment>
<evidence type="ECO:0000256" key="14">
    <source>
        <dbReference type="PIRNR" id="PIRNR000292"/>
    </source>
</evidence>
<evidence type="ECO:0000256" key="3">
    <source>
        <dbReference type="ARBA" id="ARBA00007866"/>
    </source>
</evidence>
<dbReference type="PIRSF" id="PIRSF000292">
    <property type="entry name" value="Ubi_od_II"/>
    <property type="match status" value="1"/>
</dbReference>
<evidence type="ECO:0000256" key="10">
    <source>
        <dbReference type="ARBA" id="ARBA00022982"/>
    </source>
</evidence>
<keyword evidence="20" id="KW-1185">Reference proteome</keyword>
<keyword evidence="7 14" id="KW-0679">Respiratory chain</keyword>
<evidence type="ECO:0000256" key="9">
    <source>
        <dbReference type="ARBA" id="ARBA00022729"/>
    </source>
</evidence>
<keyword evidence="12 14" id="KW-0560">Oxidoreductase</keyword>
<gene>
    <name evidence="19" type="primary">qoxA</name>
    <name evidence="19" type="ORF">MUN89_08710</name>
</gene>
<feature type="transmembrane region" description="Helical" evidence="16">
    <location>
        <begin position="68"/>
        <end position="89"/>
    </location>
</feature>
<keyword evidence="11 16" id="KW-1133">Transmembrane helix</keyword>
<evidence type="ECO:0000259" key="17">
    <source>
        <dbReference type="PROSITE" id="PS50857"/>
    </source>
</evidence>
<keyword evidence="6 14" id="KW-1003">Cell membrane</keyword>
<dbReference type="PRINTS" id="PR01166">
    <property type="entry name" value="CYCOXIDASEII"/>
</dbReference>
<feature type="domain" description="Cytochrome oxidase subunit II transmembrane region profile" evidence="18">
    <location>
        <begin position="1"/>
        <end position="99"/>
    </location>
</feature>
<dbReference type="PROSITE" id="PS50857">
    <property type="entry name" value="COX2_CUA"/>
    <property type="match status" value="1"/>
</dbReference>
<evidence type="ECO:0000313" key="20">
    <source>
        <dbReference type="Proteomes" id="UP000831787"/>
    </source>
</evidence>
<dbReference type="Gene3D" id="2.60.40.420">
    <property type="entry name" value="Cupredoxins - blue copper proteins"/>
    <property type="match status" value="1"/>
</dbReference>
<keyword evidence="9" id="KW-0732">Signal</keyword>
<evidence type="ECO:0000256" key="11">
    <source>
        <dbReference type="ARBA" id="ARBA00022989"/>
    </source>
</evidence>
<evidence type="ECO:0000256" key="4">
    <source>
        <dbReference type="ARBA" id="ARBA00016131"/>
    </source>
</evidence>
<comment type="function">
    <text evidence="14">Catalyzes quinol oxidation with the concomitant reduction of oxygen to water. Subunit II transfers the electrons from a quinol to the binuclear center of the catalytic subunit I.</text>
</comment>
<sequence length="280" mass="31778">MSGCSALPVLNPKGPVADAQKDLIYWSIILMLIIVAAVFVLFTIMLVKYRERKKDDGRDPEEIEGNTWLEILWTAIPIVIVILLAWPTVTTIYSLEKVPESSTDKDPLVIRATSADWKWFFSYPEQGIETVNYLHIPEDRAVKFVLTSADSMAALWIPQLGGQEYNMAGMKNELYLQADHPGVYNGRNANFTGEGFNDMTFKVHADTAEDFKAWVKDTKQNSPKLSQDKYNHLLLKGDVKTMAFSSTHLQFVDHAKQPDYAVKVRKKLISENPELQEKSH</sequence>
<evidence type="ECO:0000256" key="6">
    <source>
        <dbReference type="ARBA" id="ARBA00022475"/>
    </source>
</evidence>
<accession>A0ABY4ER88</accession>
<dbReference type="CDD" id="cd04212">
    <property type="entry name" value="CuRO_UO_II"/>
    <property type="match status" value="1"/>
</dbReference>
<evidence type="ECO:0000313" key="19">
    <source>
        <dbReference type="EMBL" id="UOQ46422.1"/>
    </source>
</evidence>
<protein>
    <recommendedName>
        <fullName evidence="4 14">Quinol oxidase subunit 2</fullName>
        <ecNumber evidence="14">1.10.3.-</ecNumber>
    </recommendedName>
</protein>
<feature type="domain" description="Cytochrome oxidase subunit II copper A binding" evidence="17">
    <location>
        <begin position="105"/>
        <end position="217"/>
    </location>
</feature>
<dbReference type="InterPro" id="IPR034227">
    <property type="entry name" value="CuRO_UO_II"/>
</dbReference>
<evidence type="ECO:0000256" key="5">
    <source>
        <dbReference type="ARBA" id="ARBA00022448"/>
    </source>
</evidence>
<dbReference type="NCBIfam" id="TIGR01432">
    <property type="entry name" value="QOXA"/>
    <property type="match status" value="1"/>
</dbReference>
<comment type="catalytic activity">
    <reaction evidence="1 14">
        <text>2 a quinol + O2 = 2 a quinone + 2 H2O</text>
        <dbReference type="Rhea" id="RHEA:55376"/>
        <dbReference type="ChEBI" id="CHEBI:15377"/>
        <dbReference type="ChEBI" id="CHEBI:15379"/>
        <dbReference type="ChEBI" id="CHEBI:24646"/>
        <dbReference type="ChEBI" id="CHEBI:132124"/>
    </reaction>
</comment>
<dbReference type="InterPro" id="IPR006332">
    <property type="entry name" value="QoxA"/>
</dbReference>
<evidence type="ECO:0000256" key="8">
    <source>
        <dbReference type="ARBA" id="ARBA00022692"/>
    </source>
</evidence>
<keyword evidence="13 14" id="KW-0472">Membrane</keyword>
<organism evidence="19 20">
    <name type="scientific">Halobacillus salinarum</name>
    <dbReference type="NCBI Taxonomy" id="2932257"/>
    <lineage>
        <taxon>Bacteria</taxon>
        <taxon>Bacillati</taxon>
        <taxon>Bacillota</taxon>
        <taxon>Bacilli</taxon>
        <taxon>Bacillales</taxon>
        <taxon>Bacillaceae</taxon>
        <taxon>Halobacillus</taxon>
    </lineage>
</organism>
<keyword evidence="10 14" id="KW-0249">Electron transport</keyword>
<name>A0ABY4ER88_9BACI</name>
<dbReference type="Proteomes" id="UP000831787">
    <property type="component" value="Chromosome"/>
</dbReference>
<feature type="transmembrane region" description="Helical" evidence="16">
    <location>
        <begin position="23"/>
        <end position="47"/>
    </location>
</feature>
<dbReference type="InterPro" id="IPR006333">
    <property type="entry name" value="Cyt_o_ubiquinol_oxidase_su2"/>
</dbReference>
<evidence type="ECO:0000256" key="1">
    <source>
        <dbReference type="ARBA" id="ARBA00000725"/>
    </source>
</evidence>